<evidence type="ECO:0000313" key="2">
    <source>
        <dbReference type="EMBL" id="QNJ56391.1"/>
    </source>
</evidence>
<accession>A0A7G8LGL9</accession>
<protein>
    <submittedName>
        <fullName evidence="2">Uncharacterized protein</fullName>
    </submittedName>
</protein>
<dbReference type="KEGG" id="vg:65127995"/>
<dbReference type="RefSeq" id="YP_010109711.1">
    <property type="nucleotide sequence ID" value="NC_055861.1"/>
</dbReference>
<keyword evidence="1" id="KW-0175">Coiled coil</keyword>
<dbReference type="EMBL" id="MT639651">
    <property type="protein sequence ID" value="QNJ56391.1"/>
    <property type="molecule type" value="Genomic_DNA"/>
</dbReference>
<reference evidence="2 3" key="1">
    <citation type="submission" date="2020-06" db="EMBL/GenBank/DDBJ databases">
        <authorList>
            <person name="Contreras J.L."/>
            <person name="Costner A.B."/>
            <person name="Hewitt K.A."/>
            <person name="Kessans D.L."/>
            <person name="Martin J.A.K."/>
            <person name="McCain F.J."/>
            <person name="Pittman S.D."/>
            <person name="Reese M."/>
            <person name="Reddy P.S."/>
            <person name="Thomas M.J."/>
            <person name="Thota A.K."/>
            <person name="Vo W."/>
            <person name="Bates T.C."/>
            <person name="Wisner E.M."/>
            <person name="Molloy S.D."/>
            <person name="Garlena R.A."/>
            <person name="Russell D.A."/>
            <person name="Pope W.H."/>
            <person name="Jacobs-Sera D."/>
            <person name="Hatfull G.F."/>
        </authorList>
    </citation>
    <scope>NUCLEOTIDE SEQUENCE [LARGE SCALE GENOMIC DNA]</scope>
</reference>
<dbReference type="Proteomes" id="UP000515869">
    <property type="component" value="Segment"/>
</dbReference>
<name>A0A7G8LGL9_9CAUD</name>
<feature type="coiled-coil region" evidence="1">
    <location>
        <begin position="193"/>
        <end position="227"/>
    </location>
</feature>
<evidence type="ECO:0000313" key="3">
    <source>
        <dbReference type="Proteomes" id="UP000515869"/>
    </source>
</evidence>
<organism evidence="2 3">
    <name type="scientific">Gordonia phage Portcullis</name>
    <dbReference type="NCBI Taxonomy" id="2762414"/>
    <lineage>
        <taxon>Viruses</taxon>
        <taxon>Duplodnaviria</taxon>
        <taxon>Heunggongvirae</taxon>
        <taxon>Uroviricota</taxon>
        <taxon>Caudoviricetes</taxon>
        <taxon>Stackebrandtviridae</taxon>
        <taxon>Frickvirinae</taxon>
        <taxon>Wizardvirus</taxon>
        <taxon>Wizardvirus portcullis</taxon>
    </lineage>
</organism>
<proteinExistence type="predicted"/>
<evidence type="ECO:0000256" key="1">
    <source>
        <dbReference type="SAM" id="Coils"/>
    </source>
</evidence>
<gene>
    <name evidence="2" type="primary">77</name>
    <name evidence="2" type="ORF">SEA_PORTCULLIS_77</name>
</gene>
<sequence>MTIYRTSGGGAYLAFTRCADCGKAIGRLPGHDGSAHPDSGAGWAHVQRPDHLAHLAKVPEFVGHRYQQPTPDSSPPTPINLTDEVVRMTAMVEQNLRVLLDTFGIPYTEWPAKTCRAALHRVGAGDPPGGVPCSLHLGHDGKHITESGRAWADPTDQQIRHVVDIVADVRAAGGSRSYAIDGVKIMACDERGRTNADHEAESMKIRADQAEARVDELDSALRSVLDAVNNLDTGYNAVKINGVRIALARAGYGTHPDTGEKR</sequence>
<keyword evidence="3" id="KW-1185">Reference proteome</keyword>
<dbReference type="GeneID" id="65127995"/>